<proteinExistence type="predicted"/>
<organism evidence="3 4">
    <name type="scientific">Naegleria fowleri</name>
    <name type="common">Brain eating amoeba</name>
    <dbReference type="NCBI Taxonomy" id="5763"/>
    <lineage>
        <taxon>Eukaryota</taxon>
        <taxon>Discoba</taxon>
        <taxon>Heterolobosea</taxon>
        <taxon>Tetramitia</taxon>
        <taxon>Eutetramitia</taxon>
        <taxon>Vahlkampfiidae</taxon>
        <taxon>Naegleria</taxon>
    </lineage>
</organism>
<comment type="caution">
    <text evidence="3">The sequence shown here is derived from an EMBL/GenBank/DDBJ whole genome shotgun (WGS) entry which is preliminary data.</text>
</comment>
<dbReference type="VEuPathDB" id="AmoebaDB:FDP41_008278"/>
<gene>
    <name evidence="3" type="ORF">FDP41_008278</name>
</gene>
<feature type="coiled-coil region" evidence="1">
    <location>
        <begin position="150"/>
        <end position="195"/>
    </location>
</feature>
<dbReference type="VEuPathDB" id="AmoebaDB:NF0002570"/>
<dbReference type="OrthoDB" id="10570074at2759"/>
<keyword evidence="4" id="KW-1185">Reference proteome</keyword>
<feature type="compositionally biased region" description="Acidic residues" evidence="2">
    <location>
        <begin position="57"/>
        <end position="72"/>
    </location>
</feature>
<feature type="region of interest" description="Disordered" evidence="2">
    <location>
        <begin position="1"/>
        <end position="101"/>
    </location>
</feature>
<evidence type="ECO:0000313" key="4">
    <source>
        <dbReference type="Proteomes" id="UP000444721"/>
    </source>
</evidence>
<dbReference type="VEuPathDB" id="AmoebaDB:NfTy_090860"/>
<feature type="compositionally biased region" description="Low complexity" evidence="2">
    <location>
        <begin position="79"/>
        <end position="90"/>
    </location>
</feature>
<evidence type="ECO:0000256" key="1">
    <source>
        <dbReference type="SAM" id="Coils"/>
    </source>
</evidence>
<protein>
    <submittedName>
        <fullName evidence="3">Uncharacterized protein</fullName>
    </submittedName>
</protein>
<keyword evidence="1" id="KW-0175">Coiled coil</keyword>
<sequence>MSSNERGGKHNPPSGKISQNLSEAEEELFAEWAEEEERLKASTPPEKASSAQLASDLLEEEEEQHEEEEGSSDLESKTNVNNNNNNNIGNHVRSKKKRKVDHLNVDTSIAAADTSSADAQASLDLPITPTYTGVNLPSVEPEIKEEYVKKDEYDKLINSHTETIKKLKNDYKLMADKYKKEIERLKSELNALKQKKALNLQIETYYLCFFKRTAYFCLFD</sequence>
<evidence type="ECO:0000256" key="2">
    <source>
        <dbReference type="SAM" id="MobiDB-lite"/>
    </source>
</evidence>
<dbReference type="RefSeq" id="XP_044558287.1">
    <property type="nucleotide sequence ID" value="XM_044712114.1"/>
</dbReference>
<evidence type="ECO:0000313" key="3">
    <source>
        <dbReference type="EMBL" id="KAF0973574.1"/>
    </source>
</evidence>
<reference evidence="3 4" key="1">
    <citation type="journal article" date="2019" name="Sci. Rep.">
        <title>Nanopore sequencing improves the draft genome of the human pathogenic amoeba Naegleria fowleri.</title>
        <authorList>
            <person name="Liechti N."/>
            <person name="Schurch N."/>
            <person name="Bruggmann R."/>
            <person name="Wittwer M."/>
        </authorList>
    </citation>
    <scope>NUCLEOTIDE SEQUENCE [LARGE SCALE GENOMIC DNA]</scope>
    <source>
        <strain evidence="3 4">ATCC 30894</strain>
    </source>
</reference>
<accession>A0A6A5BHQ6</accession>
<dbReference type="Proteomes" id="UP000444721">
    <property type="component" value="Unassembled WGS sequence"/>
</dbReference>
<name>A0A6A5BHQ6_NAEFO</name>
<feature type="compositionally biased region" description="Acidic residues" evidence="2">
    <location>
        <begin position="23"/>
        <end position="36"/>
    </location>
</feature>
<dbReference type="GeneID" id="68115496"/>
<dbReference type="EMBL" id="VFQX01000060">
    <property type="protein sequence ID" value="KAF0973574.1"/>
    <property type="molecule type" value="Genomic_DNA"/>
</dbReference>
<dbReference type="AlphaFoldDB" id="A0A6A5BHQ6"/>